<keyword evidence="7" id="KW-1185">Reference proteome</keyword>
<dbReference type="InterPro" id="IPR036396">
    <property type="entry name" value="Cyt_P450_sf"/>
</dbReference>
<organism evidence="6 7">
    <name type="scientific">Artemisia annua</name>
    <name type="common">Sweet wormwood</name>
    <dbReference type="NCBI Taxonomy" id="35608"/>
    <lineage>
        <taxon>Eukaryota</taxon>
        <taxon>Viridiplantae</taxon>
        <taxon>Streptophyta</taxon>
        <taxon>Embryophyta</taxon>
        <taxon>Tracheophyta</taxon>
        <taxon>Spermatophyta</taxon>
        <taxon>Magnoliopsida</taxon>
        <taxon>eudicotyledons</taxon>
        <taxon>Gunneridae</taxon>
        <taxon>Pentapetalae</taxon>
        <taxon>asterids</taxon>
        <taxon>campanulids</taxon>
        <taxon>Asterales</taxon>
        <taxon>Asteraceae</taxon>
        <taxon>Asteroideae</taxon>
        <taxon>Anthemideae</taxon>
        <taxon>Artemisiinae</taxon>
        <taxon>Artemisia</taxon>
    </lineage>
</organism>
<comment type="similarity">
    <text evidence="2">Belongs to the cytochrome P450 family.</text>
</comment>
<dbReference type="Pfam" id="PF00067">
    <property type="entry name" value="p450"/>
    <property type="match status" value="1"/>
</dbReference>
<evidence type="ECO:0000256" key="1">
    <source>
        <dbReference type="ARBA" id="ARBA00001971"/>
    </source>
</evidence>
<reference evidence="6 7" key="1">
    <citation type="journal article" date="2018" name="Mol. Plant">
        <title>The genome of Artemisia annua provides insight into the evolution of Asteraceae family and artemisinin biosynthesis.</title>
        <authorList>
            <person name="Shen Q."/>
            <person name="Zhang L."/>
            <person name="Liao Z."/>
            <person name="Wang S."/>
            <person name="Yan T."/>
            <person name="Shi P."/>
            <person name="Liu M."/>
            <person name="Fu X."/>
            <person name="Pan Q."/>
            <person name="Wang Y."/>
            <person name="Lv Z."/>
            <person name="Lu X."/>
            <person name="Zhang F."/>
            <person name="Jiang W."/>
            <person name="Ma Y."/>
            <person name="Chen M."/>
            <person name="Hao X."/>
            <person name="Li L."/>
            <person name="Tang Y."/>
            <person name="Lv G."/>
            <person name="Zhou Y."/>
            <person name="Sun X."/>
            <person name="Brodelius P.E."/>
            <person name="Rose J.K.C."/>
            <person name="Tang K."/>
        </authorList>
    </citation>
    <scope>NUCLEOTIDE SEQUENCE [LARGE SCALE GENOMIC DNA]</scope>
    <source>
        <strain evidence="7">cv. Huhao1</strain>
        <tissue evidence="6">Leaf</tissue>
    </source>
</reference>
<comment type="caution">
    <text evidence="6">The sequence shown here is derived from an EMBL/GenBank/DDBJ whole genome shotgun (WGS) entry which is preliminary data.</text>
</comment>
<evidence type="ECO:0000256" key="4">
    <source>
        <dbReference type="ARBA" id="ARBA00023002"/>
    </source>
</evidence>
<keyword evidence="3" id="KW-0479">Metal-binding</keyword>
<dbReference type="GO" id="GO:0020037">
    <property type="term" value="F:heme binding"/>
    <property type="evidence" value="ECO:0007669"/>
    <property type="project" value="InterPro"/>
</dbReference>
<evidence type="ECO:0000313" key="7">
    <source>
        <dbReference type="Proteomes" id="UP000245207"/>
    </source>
</evidence>
<dbReference type="SUPFAM" id="SSF48264">
    <property type="entry name" value="Cytochrome P450"/>
    <property type="match status" value="1"/>
</dbReference>
<accession>A0A2U1MA44</accession>
<dbReference type="EMBL" id="PKPP01005992">
    <property type="protein sequence ID" value="PWA58107.1"/>
    <property type="molecule type" value="Genomic_DNA"/>
</dbReference>
<dbReference type="GO" id="GO:0004497">
    <property type="term" value="F:monooxygenase activity"/>
    <property type="evidence" value="ECO:0007669"/>
    <property type="project" value="InterPro"/>
</dbReference>
<name>A0A2U1MA44_ARTAN</name>
<proteinExistence type="inferred from homology"/>
<dbReference type="Gene3D" id="1.10.630.10">
    <property type="entry name" value="Cytochrome P450"/>
    <property type="match status" value="3"/>
</dbReference>
<evidence type="ECO:0000256" key="2">
    <source>
        <dbReference type="ARBA" id="ARBA00010617"/>
    </source>
</evidence>
<evidence type="ECO:0000313" key="6">
    <source>
        <dbReference type="EMBL" id="PWA58107.1"/>
    </source>
</evidence>
<dbReference type="InterPro" id="IPR001128">
    <property type="entry name" value="Cyt_P450"/>
</dbReference>
<keyword evidence="5" id="KW-0408">Iron</keyword>
<evidence type="ECO:0000256" key="5">
    <source>
        <dbReference type="ARBA" id="ARBA00023004"/>
    </source>
</evidence>
<dbReference type="GO" id="GO:0005506">
    <property type="term" value="F:iron ion binding"/>
    <property type="evidence" value="ECO:0007669"/>
    <property type="project" value="InterPro"/>
</dbReference>
<dbReference type="AlphaFoldDB" id="A0A2U1MA44"/>
<sequence length="249" mass="28164">MNDLLGDGIFTIDGNKWREQRKVSSHEFSTKVLRDFSSKIFKKNAINIELKKEDILSRFVQINDNDPKYLRDIILNYVLAGKDPIAISLSCEEITNVEDFVALVNEAALDKMQYLHAALTETIRLYPALPADAKHCFSDDILPDGFSLKKGDMKDGSITMVDSIKQAPSNLQLQKTKTLQGTAGSRTCLGRDFAYRQMKILASIVLGCFMFKLSDEKNVPRYRMSINLHIDGQLQVNVFNRLALQNPQT</sequence>
<dbReference type="STRING" id="35608.A0A2U1MA44"/>
<dbReference type="GO" id="GO:0016705">
    <property type="term" value="F:oxidoreductase activity, acting on paired donors, with incorporation or reduction of molecular oxygen"/>
    <property type="evidence" value="ECO:0007669"/>
    <property type="project" value="InterPro"/>
</dbReference>
<evidence type="ECO:0000256" key="3">
    <source>
        <dbReference type="ARBA" id="ARBA00022723"/>
    </source>
</evidence>
<dbReference type="OrthoDB" id="1470350at2759"/>
<gene>
    <name evidence="6" type="ORF">CTI12_AA401410</name>
</gene>
<dbReference type="Proteomes" id="UP000245207">
    <property type="component" value="Unassembled WGS sequence"/>
</dbReference>
<comment type="cofactor">
    <cofactor evidence="1">
        <name>heme</name>
        <dbReference type="ChEBI" id="CHEBI:30413"/>
    </cofactor>
</comment>
<keyword evidence="4" id="KW-0560">Oxidoreductase</keyword>
<protein>
    <submittedName>
        <fullName evidence="6">Cytochrome P450</fullName>
    </submittedName>
</protein>
<dbReference type="PANTHER" id="PTHR24296">
    <property type="entry name" value="CYTOCHROME P450"/>
    <property type="match status" value="1"/>
</dbReference>